<dbReference type="GO" id="GO:0016616">
    <property type="term" value="F:oxidoreductase activity, acting on the CH-OH group of donors, NAD or NADP as acceptor"/>
    <property type="evidence" value="ECO:0007669"/>
    <property type="project" value="TreeGrafter"/>
</dbReference>
<dbReference type="PRINTS" id="PR00081">
    <property type="entry name" value="GDHRDH"/>
</dbReference>
<keyword evidence="3" id="KW-0560">Oxidoreductase</keyword>
<organism evidence="3 4">
    <name type="scientific">Pseudoruegeria aquimaris</name>
    <dbReference type="NCBI Taxonomy" id="393663"/>
    <lineage>
        <taxon>Bacteria</taxon>
        <taxon>Pseudomonadati</taxon>
        <taxon>Pseudomonadota</taxon>
        <taxon>Alphaproteobacteria</taxon>
        <taxon>Rhodobacterales</taxon>
        <taxon>Roseobacteraceae</taxon>
        <taxon>Pseudoruegeria</taxon>
    </lineage>
</organism>
<name>A0A1Y5RYS3_9RHOB</name>
<dbReference type="FunFam" id="3.40.50.720:FF:000084">
    <property type="entry name" value="Short-chain dehydrogenase reductase"/>
    <property type="match status" value="1"/>
</dbReference>
<dbReference type="SUPFAM" id="SSF51735">
    <property type="entry name" value="NAD(P)-binding Rossmann-fold domains"/>
    <property type="match status" value="1"/>
</dbReference>
<proteinExistence type="inferred from homology"/>
<dbReference type="PANTHER" id="PTHR42760:SF40">
    <property type="entry name" value="3-OXOACYL-[ACYL-CARRIER-PROTEIN] REDUCTASE, CHLOROPLASTIC"/>
    <property type="match status" value="1"/>
</dbReference>
<evidence type="ECO:0000313" key="4">
    <source>
        <dbReference type="Proteomes" id="UP000193409"/>
    </source>
</evidence>
<dbReference type="InterPro" id="IPR036291">
    <property type="entry name" value="NAD(P)-bd_dom_sf"/>
</dbReference>
<keyword evidence="4" id="KW-1185">Reference proteome</keyword>
<dbReference type="EMBL" id="FWFQ01000006">
    <property type="protein sequence ID" value="SLN27564.1"/>
    <property type="molecule type" value="Genomic_DNA"/>
</dbReference>
<gene>
    <name evidence="3" type="primary">ydaD_1</name>
    <name evidence="3" type="ORF">PSA7680_01243</name>
</gene>
<dbReference type="PROSITE" id="PS00061">
    <property type="entry name" value="ADH_SHORT"/>
    <property type="match status" value="1"/>
</dbReference>
<sequence length="249" mass="26214">MDRKNMLITGASSGIGAALAELAAQEGWDIGLNYRKDEAAARAVAARAEAAGARVVLLPGDVSDIADVERMFSTFDDTLGRLDALINNAGIVGAASRVEDLPPERLERMFAVNVLGSIYCAQEAVRRMAHRYGGKGGSIVNVSSVAARLGSAGEYVDYAASKGAIDTFSKGLADENAREGIRVNVLRPGITATPLHAKGGEPGREERLKDRIPMGRPGEAREIAEAILWLASDRASYVTGAFLDASGGR</sequence>
<protein>
    <submittedName>
        <fullName evidence="3">General stress protein 39</fullName>
        <ecNumber evidence="3">1.-.-.-</ecNumber>
    </submittedName>
</protein>
<dbReference type="AlphaFoldDB" id="A0A1Y5RYS3"/>
<dbReference type="PANTHER" id="PTHR42760">
    <property type="entry name" value="SHORT-CHAIN DEHYDROGENASES/REDUCTASES FAMILY MEMBER"/>
    <property type="match status" value="1"/>
</dbReference>
<evidence type="ECO:0000256" key="1">
    <source>
        <dbReference type="ARBA" id="ARBA00006484"/>
    </source>
</evidence>
<dbReference type="Gene3D" id="3.40.50.720">
    <property type="entry name" value="NAD(P)-binding Rossmann-like Domain"/>
    <property type="match status" value="1"/>
</dbReference>
<dbReference type="InterPro" id="IPR020904">
    <property type="entry name" value="Sc_DH/Rdtase_CS"/>
</dbReference>
<comment type="similarity">
    <text evidence="1">Belongs to the short-chain dehydrogenases/reductases (SDR) family.</text>
</comment>
<dbReference type="InterPro" id="IPR002347">
    <property type="entry name" value="SDR_fam"/>
</dbReference>
<dbReference type="RefSeq" id="WP_245824486.1">
    <property type="nucleotide sequence ID" value="NZ_FWFQ01000006.1"/>
</dbReference>
<dbReference type="GO" id="GO:0030497">
    <property type="term" value="P:fatty acid elongation"/>
    <property type="evidence" value="ECO:0007669"/>
    <property type="project" value="TreeGrafter"/>
</dbReference>
<dbReference type="EC" id="1.-.-.-" evidence="3"/>
<dbReference type="InterPro" id="IPR057326">
    <property type="entry name" value="KR_dom"/>
</dbReference>
<dbReference type="SMART" id="SM00822">
    <property type="entry name" value="PKS_KR"/>
    <property type="match status" value="1"/>
</dbReference>
<reference evidence="3 4" key="1">
    <citation type="submission" date="2017-03" db="EMBL/GenBank/DDBJ databases">
        <authorList>
            <person name="Afonso C.L."/>
            <person name="Miller P.J."/>
            <person name="Scott M.A."/>
            <person name="Spackman E."/>
            <person name="Goraichik I."/>
            <person name="Dimitrov K.M."/>
            <person name="Suarez D.L."/>
            <person name="Swayne D.E."/>
        </authorList>
    </citation>
    <scope>NUCLEOTIDE SEQUENCE [LARGE SCALE GENOMIC DNA]</scope>
    <source>
        <strain evidence="3 4">CECT 7680</strain>
    </source>
</reference>
<dbReference type="PRINTS" id="PR00080">
    <property type="entry name" value="SDRFAMILY"/>
</dbReference>
<evidence type="ECO:0000313" key="3">
    <source>
        <dbReference type="EMBL" id="SLN27564.1"/>
    </source>
</evidence>
<dbReference type="Pfam" id="PF13561">
    <property type="entry name" value="adh_short_C2"/>
    <property type="match status" value="1"/>
</dbReference>
<feature type="domain" description="Ketoreductase" evidence="2">
    <location>
        <begin position="4"/>
        <end position="197"/>
    </location>
</feature>
<dbReference type="Proteomes" id="UP000193409">
    <property type="component" value="Unassembled WGS sequence"/>
</dbReference>
<dbReference type="CDD" id="cd05233">
    <property type="entry name" value="SDR_c"/>
    <property type="match status" value="1"/>
</dbReference>
<accession>A0A1Y5RYS3</accession>
<evidence type="ECO:0000259" key="2">
    <source>
        <dbReference type="SMART" id="SM00822"/>
    </source>
</evidence>